<keyword evidence="11" id="KW-1185">Reference proteome</keyword>
<evidence type="ECO:0000313" key="11">
    <source>
        <dbReference type="Proteomes" id="UP000243807"/>
    </source>
</evidence>
<evidence type="ECO:0000259" key="8">
    <source>
        <dbReference type="PROSITE" id="PS50110"/>
    </source>
</evidence>
<dbReference type="STRING" id="1765967.BW247_10175"/>
<evidence type="ECO:0000313" key="10">
    <source>
        <dbReference type="EMBL" id="APZ43413.1"/>
    </source>
</evidence>
<dbReference type="InterPro" id="IPR039420">
    <property type="entry name" value="WalR-like"/>
</dbReference>
<evidence type="ECO:0000256" key="5">
    <source>
        <dbReference type="ARBA" id="ARBA00023163"/>
    </source>
</evidence>
<proteinExistence type="predicted"/>
<evidence type="ECO:0000259" key="9">
    <source>
        <dbReference type="PROSITE" id="PS51755"/>
    </source>
</evidence>
<name>A0A1P8UHT9_9GAMM</name>
<dbReference type="PANTHER" id="PTHR48111:SF1">
    <property type="entry name" value="TWO-COMPONENT RESPONSE REGULATOR ORR33"/>
    <property type="match status" value="1"/>
</dbReference>
<keyword evidence="5" id="KW-0804">Transcription</keyword>
<dbReference type="GO" id="GO:0000976">
    <property type="term" value="F:transcription cis-regulatory region binding"/>
    <property type="evidence" value="ECO:0007669"/>
    <property type="project" value="TreeGrafter"/>
</dbReference>
<dbReference type="Pfam" id="PF00486">
    <property type="entry name" value="Trans_reg_C"/>
    <property type="match status" value="1"/>
</dbReference>
<dbReference type="EMBL" id="CP019434">
    <property type="protein sequence ID" value="APZ43413.1"/>
    <property type="molecule type" value="Genomic_DNA"/>
</dbReference>
<dbReference type="InterPro" id="IPR001867">
    <property type="entry name" value="OmpR/PhoB-type_DNA-bd"/>
</dbReference>
<dbReference type="InterPro" id="IPR011006">
    <property type="entry name" value="CheY-like_superfamily"/>
</dbReference>
<dbReference type="GO" id="GO:0000156">
    <property type="term" value="F:phosphorelay response regulator activity"/>
    <property type="evidence" value="ECO:0007669"/>
    <property type="project" value="TreeGrafter"/>
</dbReference>
<feature type="domain" description="Response regulatory" evidence="8">
    <location>
        <begin position="2"/>
        <end position="105"/>
    </location>
</feature>
<dbReference type="GO" id="GO:0006355">
    <property type="term" value="P:regulation of DNA-templated transcription"/>
    <property type="evidence" value="ECO:0007669"/>
    <property type="project" value="InterPro"/>
</dbReference>
<accession>A0A1P8UHT9</accession>
<dbReference type="Gene3D" id="1.10.10.10">
    <property type="entry name" value="Winged helix-like DNA-binding domain superfamily/Winged helix DNA-binding domain"/>
    <property type="match status" value="1"/>
</dbReference>
<dbReference type="Proteomes" id="UP000243807">
    <property type="component" value="Chromosome"/>
</dbReference>
<evidence type="ECO:0000256" key="4">
    <source>
        <dbReference type="ARBA" id="ARBA00023125"/>
    </source>
</evidence>
<sequence>MKIRVLGDDAAACAALSRSLERCGARLIHADGAAPATAIVVCVDDPTAAPGVLRELRARCAMAALLVLTSADLNLRVRMLEAGADDLLPPTTPPEEIIARLSALADLAPEAGPWLDVGKLRLGPSRVAVYLEERHLDLGEEAYRVLRCLAEATPNAVTRDALMNAGWGEPVMDNRLEALIRRLRKALARAPSPRIETFRGLGYRLRDTSEKSRLDC</sequence>
<dbReference type="PANTHER" id="PTHR48111">
    <property type="entry name" value="REGULATOR OF RPOS"/>
    <property type="match status" value="1"/>
</dbReference>
<reference evidence="10 11" key="1">
    <citation type="submission" date="2017-01" db="EMBL/GenBank/DDBJ databases">
        <title>Draft sequence of Acidihalobacter ferrooxidans strain DSM 14175 (strain V8).</title>
        <authorList>
            <person name="Khaleque H.N."/>
            <person name="Ramsay J.P."/>
            <person name="Murphy R.J.T."/>
            <person name="Kaksonen A.H."/>
            <person name="Boxall N.J."/>
            <person name="Watkin E.L.J."/>
        </authorList>
    </citation>
    <scope>NUCLEOTIDE SEQUENCE [LARGE SCALE GENOMIC DNA]</scope>
    <source>
        <strain evidence="10 11">V8</strain>
    </source>
</reference>
<feature type="modified residue" description="4-aspartylphosphate" evidence="6">
    <location>
        <position position="45"/>
    </location>
</feature>
<feature type="DNA-binding region" description="OmpR/PhoB-type" evidence="7">
    <location>
        <begin position="112"/>
        <end position="207"/>
    </location>
</feature>
<keyword evidence="2" id="KW-0902">Two-component regulatory system</keyword>
<dbReference type="SUPFAM" id="SSF46894">
    <property type="entry name" value="C-terminal effector domain of the bipartite response regulators"/>
    <property type="match status" value="1"/>
</dbReference>
<dbReference type="PROSITE" id="PS51755">
    <property type="entry name" value="OMPR_PHOB"/>
    <property type="match status" value="1"/>
</dbReference>
<dbReference type="SUPFAM" id="SSF52172">
    <property type="entry name" value="CheY-like"/>
    <property type="match status" value="1"/>
</dbReference>
<feature type="domain" description="OmpR/PhoB-type" evidence="9">
    <location>
        <begin position="112"/>
        <end position="207"/>
    </location>
</feature>
<dbReference type="AlphaFoldDB" id="A0A1P8UHT9"/>
<dbReference type="SMART" id="SM00862">
    <property type="entry name" value="Trans_reg_C"/>
    <property type="match status" value="1"/>
</dbReference>
<dbReference type="InterPro" id="IPR001789">
    <property type="entry name" value="Sig_transdc_resp-reg_receiver"/>
</dbReference>
<dbReference type="KEGG" id="afy:BW247_10175"/>
<keyword evidence="4 7" id="KW-0238">DNA-binding</keyword>
<keyword evidence="1 6" id="KW-0597">Phosphoprotein</keyword>
<evidence type="ECO:0000256" key="6">
    <source>
        <dbReference type="PROSITE-ProRule" id="PRU00169"/>
    </source>
</evidence>
<keyword evidence="3" id="KW-0805">Transcription regulation</keyword>
<evidence type="ECO:0008006" key="12">
    <source>
        <dbReference type="Google" id="ProtNLM"/>
    </source>
</evidence>
<evidence type="ECO:0000256" key="2">
    <source>
        <dbReference type="ARBA" id="ARBA00023012"/>
    </source>
</evidence>
<evidence type="ECO:0000256" key="1">
    <source>
        <dbReference type="ARBA" id="ARBA00022553"/>
    </source>
</evidence>
<dbReference type="GO" id="GO:0005829">
    <property type="term" value="C:cytosol"/>
    <property type="evidence" value="ECO:0007669"/>
    <property type="project" value="TreeGrafter"/>
</dbReference>
<dbReference type="InterPro" id="IPR036388">
    <property type="entry name" value="WH-like_DNA-bd_sf"/>
</dbReference>
<gene>
    <name evidence="10" type="ORF">BW247_10175</name>
</gene>
<dbReference type="GO" id="GO:0032993">
    <property type="term" value="C:protein-DNA complex"/>
    <property type="evidence" value="ECO:0007669"/>
    <property type="project" value="TreeGrafter"/>
</dbReference>
<dbReference type="InterPro" id="IPR016032">
    <property type="entry name" value="Sig_transdc_resp-reg_C-effctor"/>
</dbReference>
<protein>
    <recommendedName>
        <fullName evidence="12">OmpR/PhoB-type domain-containing protein</fullName>
    </recommendedName>
</protein>
<dbReference type="CDD" id="cd00383">
    <property type="entry name" value="trans_reg_C"/>
    <property type="match status" value="1"/>
</dbReference>
<organism evidence="10 11">
    <name type="scientific">Acidihalobacter ferrooxydans</name>
    <dbReference type="NCBI Taxonomy" id="1765967"/>
    <lineage>
        <taxon>Bacteria</taxon>
        <taxon>Pseudomonadati</taxon>
        <taxon>Pseudomonadota</taxon>
        <taxon>Gammaproteobacteria</taxon>
        <taxon>Chromatiales</taxon>
        <taxon>Ectothiorhodospiraceae</taxon>
        <taxon>Acidihalobacter</taxon>
    </lineage>
</organism>
<evidence type="ECO:0000256" key="3">
    <source>
        <dbReference type="ARBA" id="ARBA00023015"/>
    </source>
</evidence>
<evidence type="ECO:0000256" key="7">
    <source>
        <dbReference type="PROSITE-ProRule" id="PRU01091"/>
    </source>
</evidence>
<dbReference type="PROSITE" id="PS50110">
    <property type="entry name" value="RESPONSE_REGULATORY"/>
    <property type="match status" value="1"/>
</dbReference>